<gene>
    <name evidence="2" type="ORF">rCG_27128</name>
</gene>
<name>A6HPV0_RAT</name>
<feature type="signal peptide" evidence="1">
    <location>
        <begin position="1"/>
        <end position="36"/>
    </location>
</feature>
<sequence length="105" mass="12046">MIHCRAPFFLTPFMAQLHLPLLISAWLSVCLRRALSTNSFSNKIFCSQLRVIRLIVSSPHRCTGIYPCAHDHVQRYVHVVQNDRVFTMTQSNENTANSYTHDTVA</sequence>
<organism evidence="2 3">
    <name type="scientific">Rattus norvegicus</name>
    <name type="common">Rat</name>
    <dbReference type="NCBI Taxonomy" id="10116"/>
    <lineage>
        <taxon>Eukaryota</taxon>
        <taxon>Metazoa</taxon>
        <taxon>Chordata</taxon>
        <taxon>Craniata</taxon>
        <taxon>Vertebrata</taxon>
        <taxon>Euteleostomi</taxon>
        <taxon>Mammalia</taxon>
        <taxon>Eutheria</taxon>
        <taxon>Euarchontoglires</taxon>
        <taxon>Glires</taxon>
        <taxon>Rodentia</taxon>
        <taxon>Myomorpha</taxon>
        <taxon>Muroidea</taxon>
        <taxon>Muridae</taxon>
        <taxon>Murinae</taxon>
        <taxon>Rattus</taxon>
    </lineage>
</organism>
<evidence type="ECO:0000313" key="3">
    <source>
        <dbReference type="Proteomes" id="UP000234681"/>
    </source>
</evidence>
<feature type="chain" id="PRO_5039912761" evidence="1">
    <location>
        <begin position="37"/>
        <end position="105"/>
    </location>
</feature>
<reference evidence="3" key="1">
    <citation type="submission" date="2005-09" db="EMBL/GenBank/DDBJ databases">
        <authorList>
            <person name="Mural R.J."/>
            <person name="Li P.W."/>
            <person name="Adams M.D."/>
            <person name="Amanatides P.G."/>
            <person name="Baden-Tillson H."/>
            <person name="Barnstead M."/>
            <person name="Chin S.H."/>
            <person name="Dew I."/>
            <person name="Evans C.A."/>
            <person name="Ferriera S."/>
            <person name="Flanigan M."/>
            <person name="Fosler C."/>
            <person name="Glodek A."/>
            <person name="Gu Z."/>
            <person name="Holt R.A."/>
            <person name="Jennings D."/>
            <person name="Kraft C.L."/>
            <person name="Lu F."/>
            <person name="Nguyen T."/>
            <person name="Nusskern D.R."/>
            <person name="Pfannkoch C.M."/>
            <person name="Sitter C."/>
            <person name="Sutton G.G."/>
            <person name="Venter J.C."/>
            <person name="Wang Z."/>
            <person name="Woodage T."/>
            <person name="Zheng X.H."/>
            <person name="Zhong F."/>
        </authorList>
    </citation>
    <scope>NUCLEOTIDE SEQUENCE [LARGE SCALE GENOMIC DNA]</scope>
    <source>
        <strain>BN</strain>
        <strain evidence="3">Sprague-Dawley</strain>
    </source>
</reference>
<evidence type="ECO:0000313" key="2">
    <source>
        <dbReference type="EMBL" id="EDL80051.1"/>
    </source>
</evidence>
<proteinExistence type="predicted"/>
<evidence type="ECO:0000256" key="1">
    <source>
        <dbReference type="SAM" id="SignalP"/>
    </source>
</evidence>
<accession>A6HPV0</accession>
<keyword evidence="1" id="KW-0732">Signal</keyword>
<dbReference type="Proteomes" id="UP000234681">
    <property type="component" value="Chromosome 3"/>
</dbReference>
<protein>
    <submittedName>
        <fullName evidence="2">RCG27128</fullName>
    </submittedName>
</protein>
<dbReference type="AlphaFoldDB" id="A6HPV0"/>
<dbReference type="EMBL" id="CH473949">
    <property type="protein sequence ID" value="EDL80051.1"/>
    <property type="molecule type" value="Genomic_DNA"/>
</dbReference>